<feature type="compositionally biased region" description="Polar residues" evidence="1">
    <location>
        <begin position="390"/>
        <end position="412"/>
    </location>
</feature>
<feature type="domain" description="Trafficking protein particle complex II-specific subunit 65 IgD3" evidence="2">
    <location>
        <begin position="821"/>
        <end position="975"/>
    </location>
</feature>
<protein>
    <recommendedName>
        <fullName evidence="2">Trafficking protein particle complex II-specific subunit 65 IgD3 domain-containing protein</fullName>
    </recommendedName>
</protein>
<dbReference type="PANTHER" id="PTHR28159:SF1">
    <property type="entry name" value="TRAFFICKING PROTEIN PARTICLE COMPLEX II-SPECIFIC SUBUNIT 65"/>
    <property type="match status" value="1"/>
</dbReference>
<evidence type="ECO:0000313" key="3">
    <source>
        <dbReference type="EMBL" id="RKP12894.1"/>
    </source>
</evidence>
<feature type="compositionally biased region" description="Gly residues" evidence="1">
    <location>
        <begin position="713"/>
        <end position="737"/>
    </location>
</feature>
<feature type="compositionally biased region" description="Acidic residues" evidence="1">
    <location>
        <begin position="446"/>
        <end position="455"/>
    </location>
</feature>
<keyword evidence="4" id="KW-1185">Reference proteome</keyword>
<name>A0A4P9Y2J2_9FUNG</name>
<feature type="region of interest" description="Disordered" evidence="1">
    <location>
        <begin position="389"/>
        <end position="487"/>
    </location>
</feature>
<reference evidence="4" key="1">
    <citation type="journal article" date="2018" name="Nat. Microbiol.">
        <title>Leveraging single-cell genomics to expand the fungal tree of life.</title>
        <authorList>
            <person name="Ahrendt S.R."/>
            <person name="Quandt C.A."/>
            <person name="Ciobanu D."/>
            <person name="Clum A."/>
            <person name="Salamov A."/>
            <person name="Andreopoulos B."/>
            <person name="Cheng J.F."/>
            <person name="Woyke T."/>
            <person name="Pelin A."/>
            <person name="Henrissat B."/>
            <person name="Reynolds N.K."/>
            <person name="Benny G.L."/>
            <person name="Smith M.E."/>
            <person name="James T.Y."/>
            <person name="Grigoriev I.V."/>
        </authorList>
    </citation>
    <scope>NUCLEOTIDE SEQUENCE [LARGE SCALE GENOMIC DNA]</scope>
</reference>
<dbReference type="AlphaFoldDB" id="A0A4P9Y2J2"/>
<organism evidence="3 4">
    <name type="scientific">Piptocephalis cylindrospora</name>
    <dbReference type="NCBI Taxonomy" id="1907219"/>
    <lineage>
        <taxon>Eukaryota</taxon>
        <taxon>Fungi</taxon>
        <taxon>Fungi incertae sedis</taxon>
        <taxon>Zoopagomycota</taxon>
        <taxon>Zoopagomycotina</taxon>
        <taxon>Zoopagomycetes</taxon>
        <taxon>Zoopagales</taxon>
        <taxon>Piptocephalidaceae</taxon>
        <taxon>Piptocephalis</taxon>
    </lineage>
</organism>
<evidence type="ECO:0000313" key="4">
    <source>
        <dbReference type="Proteomes" id="UP000267251"/>
    </source>
</evidence>
<accession>A0A4P9Y2J2</accession>
<dbReference type="InterPro" id="IPR055420">
    <property type="entry name" value="IgD3_Trs65"/>
</dbReference>
<dbReference type="GO" id="GO:1990071">
    <property type="term" value="C:TRAPPII protein complex"/>
    <property type="evidence" value="ECO:0007669"/>
    <property type="project" value="InterPro"/>
</dbReference>
<feature type="compositionally biased region" description="Basic and acidic residues" evidence="1">
    <location>
        <begin position="427"/>
        <end position="445"/>
    </location>
</feature>
<evidence type="ECO:0000259" key="2">
    <source>
        <dbReference type="Pfam" id="PF12735"/>
    </source>
</evidence>
<dbReference type="OrthoDB" id="538223at2759"/>
<feature type="region of interest" description="Disordered" evidence="1">
    <location>
        <begin position="708"/>
        <end position="737"/>
    </location>
</feature>
<dbReference type="GO" id="GO:0006891">
    <property type="term" value="P:intra-Golgi vesicle-mediated transport"/>
    <property type="evidence" value="ECO:0007669"/>
    <property type="project" value="InterPro"/>
</dbReference>
<dbReference type="EMBL" id="KZ988170">
    <property type="protein sequence ID" value="RKP12894.1"/>
    <property type="molecule type" value="Genomic_DNA"/>
</dbReference>
<feature type="compositionally biased region" description="Pro residues" evidence="1">
    <location>
        <begin position="133"/>
        <end position="142"/>
    </location>
</feature>
<feature type="region of interest" description="Disordered" evidence="1">
    <location>
        <begin position="272"/>
        <end position="297"/>
    </location>
</feature>
<proteinExistence type="predicted"/>
<sequence>MLSDAQFTDSQVDLLLPLLDPAVKEPTIEDILTAPERPYALYDEQLIFYLILRLPDLPEATSSALERIAEDPSVAPGASEDHSSSIVPLQQDLFKGLTLSVESLVTEMTNPNTGAGNPMHGQPFSPFLVAPTPLSPFAPPPRRSSSITSPSHLPPPPRVNSISPSGAHGTPAGPSYIRRRPSFQSVIDAEGSGSGVVSAGLEETRVSARNLEHVERKSRRWIGRSEGGKGGWVVAWEVKMELDYVKSASGKSQNLTLTLNMAKERQTHWITPGLVPSSGHSGQRTLPLEEGEGGGEEGVMVTPATPLSSTADAGILMGRRSPSPTPSNASIESAPASATPGTTLRPELPSSSSDAGGRKTSLLSVLTSRSTDSLVSEGLSAIHALHQHISPPSSQTASVTEHEPSQASNPSKDTIKERSDSGSSSESRVKGGREGSGSPDRKRIEEDADEDEEGGQSDKDKGSGKRQSQQSLIRPGGAPSSLGRRPSIKEAPALFRRSNTMLLSVDLANEKDAGHSYILYGVDVEIANAAVRYLGERIVEHDPVKVGPREQYSAIYHVKLLEEGTVPTPMAPSTTPAHANGALPPRSPMSGSMMSPMFSPTPVNPHLREVTIQLDGAPFHGEAGMDRRTRSQWCFPLDVSDAEKRRVQELFKGNGPRTRLVWPPPPTPMPVSGMGMGLPSSGMGSPRMLPFGQQRRPTVVRAISEDGMEGMNSGSGPGSAPGSIRGGKSGLGPGVGPGNLRVRTGGLGVNGPGNLSPLARPSSPLASPSGVGAGQYPTPTSAALRKKAFTLVGGNSAQAMSTAGVVGSAPGVQGATEFGGGVVVSFSVTGKVVHGRMFSVEAFLVNRSARIKNFTVSVPSRQRGQRRTTAAPPHLQIGTKREKVHSTEMGGPTHGMKIGTGEMVTRYVEGQKNDASLLSMDTHVRLSPLMPASCQSVHLRFKPFREGFNMVELIQLYDNDTGTITSLRDVVEVYVHPVEIS</sequence>
<dbReference type="Proteomes" id="UP000267251">
    <property type="component" value="Unassembled WGS sequence"/>
</dbReference>
<feature type="region of interest" description="Disordered" evidence="1">
    <location>
        <begin position="110"/>
        <end position="178"/>
    </location>
</feature>
<dbReference type="PANTHER" id="PTHR28159">
    <property type="entry name" value="TRAFFICKING PROTEIN PARTICLE COMPLEX II-SPECIFIC SUBUNIT 65"/>
    <property type="match status" value="1"/>
</dbReference>
<evidence type="ECO:0000256" key="1">
    <source>
        <dbReference type="SAM" id="MobiDB-lite"/>
    </source>
</evidence>
<gene>
    <name evidence="3" type="ORF">BJ684DRAFT_20583</name>
</gene>
<dbReference type="InterPro" id="IPR024662">
    <property type="entry name" value="Trs65"/>
</dbReference>
<feature type="region of interest" description="Disordered" evidence="1">
    <location>
        <begin position="314"/>
        <end position="359"/>
    </location>
</feature>
<dbReference type="Pfam" id="PF12735">
    <property type="entry name" value="IgD3_Trs65"/>
    <property type="match status" value="1"/>
</dbReference>